<dbReference type="GeneID" id="92237997"/>
<dbReference type="EMBL" id="CP103445">
    <property type="protein sequence ID" value="UWS32718.1"/>
    <property type="molecule type" value="Genomic_DNA"/>
</dbReference>
<reference evidence="1" key="1">
    <citation type="submission" date="2022-07" db="EMBL/GenBank/DDBJ databases">
        <title>Genetic diversity of Erwinia pyrifoliae.</title>
        <authorList>
            <person name="Park D.S."/>
            <person name="Ham H."/>
        </authorList>
    </citation>
    <scope>NUCLEOTIDE SEQUENCE</scope>
    <source>
        <strain evidence="1">CP201486</strain>
    </source>
</reference>
<evidence type="ECO:0000313" key="2">
    <source>
        <dbReference type="Proteomes" id="UP001058553"/>
    </source>
</evidence>
<dbReference type="InterPro" id="IPR007460">
    <property type="entry name" value="BrnT_toxin"/>
</dbReference>
<dbReference type="Pfam" id="PF04365">
    <property type="entry name" value="BrnT_toxin"/>
    <property type="match status" value="1"/>
</dbReference>
<dbReference type="Gene3D" id="3.10.450.530">
    <property type="entry name" value="Ribonuclease toxin, BrnT, of type II toxin-antitoxin system"/>
    <property type="match status" value="1"/>
</dbReference>
<evidence type="ECO:0000313" key="1">
    <source>
        <dbReference type="EMBL" id="UWS32718.1"/>
    </source>
</evidence>
<keyword evidence="2" id="KW-1185">Reference proteome</keyword>
<dbReference type="InterPro" id="IPR038573">
    <property type="entry name" value="BrnT_sf"/>
</dbReference>
<accession>A0ABY5X5V4</accession>
<organism evidence="1 2">
    <name type="scientific">Erwinia pyrifoliae</name>
    <dbReference type="NCBI Taxonomy" id="79967"/>
    <lineage>
        <taxon>Bacteria</taxon>
        <taxon>Pseudomonadati</taxon>
        <taxon>Pseudomonadota</taxon>
        <taxon>Gammaproteobacteria</taxon>
        <taxon>Enterobacterales</taxon>
        <taxon>Erwiniaceae</taxon>
        <taxon>Erwinia</taxon>
    </lineage>
</organism>
<dbReference type="Proteomes" id="UP001058553">
    <property type="component" value="Chromosome"/>
</dbReference>
<name>A0ABY5X5V4_ERWPY</name>
<protein>
    <submittedName>
        <fullName evidence="1">BrnT family toxin</fullName>
    </submittedName>
</protein>
<dbReference type="RefSeq" id="WP_012667181.1">
    <property type="nucleotide sequence ID" value="NZ_CP023567.1"/>
</dbReference>
<proteinExistence type="predicted"/>
<sequence>MDICYDPDKDVKNRRKHGYSLADSALLDWDEMVVYEDNRQPYDEIRLIGLTYGLARLGNRIFSVCFTEHEEVYRIISLRLATRKEIQRYAET</sequence>
<gene>
    <name evidence="1" type="ORF">NYP84_13995</name>
</gene>